<dbReference type="EMBL" id="JAADJZ010000026">
    <property type="protein sequence ID" value="KAF2866849.1"/>
    <property type="molecule type" value="Genomic_DNA"/>
</dbReference>
<name>A0A7C8I007_9PLEO</name>
<accession>A0A7C8I007</accession>
<feature type="compositionally biased region" description="Polar residues" evidence="2">
    <location>
        <begin position="648"/>
        <end position="660"/>
    </location>
</feature>
<dbReference type="PROSITE" id="PS51375">
    <property type="entry name" value="PPR"/>
    <property type="match status" value="2"/>
</dbReference>
<dbReference type="PANTHER" id="PTHR47939:SF1">
    <property type="entry name" value="OS04G0684500 PROTEIN"/>
    <property type="match status" value="1"/>
</dbReference>
<evidence type="ECO:0000256" key="2">
    <source>
        <dbReference type="SAM" id="MobiDB-lite"/>
    </source>
</evidence>
<dbReference type="PANTHER" id="PTHR47939">
    <property type="entry name" value="MEMBRANE-ASSOCIATED SALT-INDUCIBLE PROTEIN-LIKE"/>
    <property type="match status" value="1"/>
</dbReference>
<evidence type="ECO:0008006" key="5">
    <source>
        <dbReference type="Google" id="ProtNLM"/>
    </source>
</evidence>
<protein>
    <recommendedName>
        <fullName evidence="5">Pentatricopeptide repeat protein</fullName>
    </recommendedName>
</protein>
<dbReference type="Proteomes" id="UP000481861">
    <property type="component" value="Unassembled WGS sequence"/>
</dbReference>
<evidence type="ECO:0000313" key="4">
    <source>
        <dbReference type="Proteomes" id="UP000481861"/>
    </source>
</evidence>
<dbReference type="Gene3D" id="1.25.40.10">
    <property type="entry name" value="Tetratricopeptide repeat domain"/>
    <property type="match status" value="2"/>
</dbReference>
<organism evidence="3 4">
    <name type="scientific">Massariosphaeria phaeospora</name>
    <dbReference type="NCBI Taxonomy" id="100035"/>
    <lineage>
        <taxon>Eukaryota</taxon>
        <taxon>Fungi</taxon>
        <taxon>Dikarya</taxon>
        <taxon>Ascomycota</taxon>
        <taxon>Pezizomycotina</taxon>
        <taxon>Dothideomycetes</taxon>
        <taxon>Pleosporomycetidae</taxon>
        <taxon>Pleosporales</taxon>
        <taxon>Pleosporales incertae sedis</taxon>
        <taxon>Massariosphaeria</taxon>
    </lineage>
</organism>
<proteinExistence type="predicted"/>
<comment type="caution">
    <text evidence="3">The sequence shown here is derived from an EMBL/GenBank/DDBJ whole genome shotgun (WGS) entry which is preliminary data.</text>
</comment>
<gene>
    <name evidence="3" type="ORF">BDV95DRAFT_583909</name>
</gene>
<dbReference type="AlphaFoldDB" id="A0A7C8I007"/>
<dbReference type="InterPro" id="IPR002885">
    <property type="entry name" value="PPR_rpt"/>
</dbReference>
<feature type="region of interest" description="Disordered" evidence="2">
    <location>
        <begin position="620"/>
        <end position="696"/>
    </location>
</feature>
<dbReference type="NCBIfam" id="TIGR00756">
    <property type="entry name" value="PPR"/>
    <property type="match status" value="1"/>
</dbReference>
<dbReference type="Pfam" id="PF01535">
    <property type="entry name" value="PPR"/>
    <property type="match status" value="2"/>
</dbReference>
<sequence length="696" mass="78548">MLQTGKHVSRIMQTLWSRATRNPGTCRCISSVSSPATIARRAGVVRHHGPRACATSSSTLRPAAMFIAGLTTGRRCHDKRKEQWDAAVAILGEELHRPPSQGTQSQPEDLFDDESLSHPSPLAPENFFIESADWDSILRAVGMELVEGDVFQERQSKIQQDYVSEDLWDLIQIDSRFPGVQALTWPANTGRDLVPHHLPPQSLWSPDHMRWTALRKRQTRKKLAIQELAIGRLIHSLLQCARVSRLPPDFSVSISPELRRLASLGQYEINIFRREIAHVIEKLQDLPSDNPSSDNLNGVRASFEGIAVPQYFQDSDGDFYQISRQMNTAIKHIFSGTANEMKDEQYWQSGQGALAVVKLCHNLLVSSAAPDVQTFNILISGFKRWRRADMVREVIKEFYVCKIRPNEITCVAILDHYIQNNLPSEFSRFVAKMRGMDNALMLARPDININQAGGDRLVRVAKDKVYQKIHPTPLVYNTIMLGVLRFAGFERALEIYYEMKEDGWGLDALALTHFLVDCVHRIDWNGGLFVWQEINTIKRKAKFSHMMKAYAQMLSLCSVAGKTVAFNQILNEVARRGLDRKAIIESAMQTTRMVQKKNDDIGPAWTADNVLIATEYMEDATPRRQKDDPFEESFPSYPDSTVKPRASVASTSSDPETAWSSWVAHELGEDVPDEPESDNKLENAAVLPNSTRPPTS</sequence>
<feature type="region of interest" description="Disordered" evidence="2">
    <location>
        <begin position="95"/>
        <end position="116"/>
    </location>
</feature>
<dbReference type="InterPro" id="IPR011990">
    <property type="entry name" value="TPR-like_helical_dom_sf"/>
</dbReference>
<feature type="repeat" description="PPR" evidence="1">
    <location>
        <begin position="472"/>
        <end position="506"/>
    </location>
</feature>
<evidence type="ECO:0000313" key="3">
    <source>
        <dbReference type="EMBL" id="KAF2866849.1"/>
    </source>
</evidence>
<evidence type="ECO:0000256" key="1">
    <source>
        <dbReference type="PROSITE-ProRule" id="PRU00708"/>
    </source>
</evidence>
<dbReference type="OrthoDB" id="185373at2759"/>
<reference evidence="3 4" key="1">
    <citation type="submission" date="2020-01" db="EMBL/GenBank/DDBJ databases">
        <authorList>
            <consortium name="DOE Joint Genome Institute"/>
            <person name="Haridas S."/>
            <person name="Albert R."/>
            <person name="Binder M."/>
            <person name="Bloem J."/>
            <person name="Labutti K."/>
            <person name="Salamov A."/>
            <person name="Andreopoulos B."/>
            <person name="Baker S.E."/>
            <person name="Barry K."/>
            <person name="Bills G."/>
            <person name="Bluhm B.H."/>
            <person name="Cannon C."/>
            <person name="Castanera R."/>
            <person name="Culley D.E."/>
            <person name="Daum C."/>
            <person name="Ezra D."/>
            <person name="Gonzalez J.B."/>
            <person name="Henrissat B."/>
            <person name="Kuo A."/>
            <person name="Liang C."/>
            <person name="Lipzen A."/>
            <person name="Lutzoni F."/>
            <person name="Magnuson J."/>
            <person name="Mondo S."/>
            <person name="Nolan M."/>
            <person name="Ohm R."/>
            <person name="Pangilinan J."/>
            <person name="Park H.-J.H."/>
            <person name="Ramirez L."/>
            <person name="Alfaro M."/>
            <person name="Sun H."/>
            <person name="Tritt A."/>
            <person name="Yoshinaga Y."/>
            <person name="Zwiers L.-H.L."/>
            <person name="Turgeon B.G."/>
            <person name="Goodwin S.B."/>
            <person name="Spatafora J.W."/>
            <person name="Crous P.W."/>
            <person name="Grigoriev I.V."/>
        </authorList>
    </citation>
    <scope>NUCLEOTIDE SEQUENCE [LARGE SCALE GENOMIC DNA]</scope>
    <source>
        <strain evidence="3 4">CBS 611.86</strain>
    </source>
</reference>
<dbReference type="InterPro" id="IPR050667">
    <property type="entry name" value="PPR-containing_protein"/>
</dbReference>
<feature type="repeat" description="PPR" evidence="1">
    <location>
        <begin position="371"/>
        <end position="405"/>
    </location>
</feature>
<keyword evidence="4" id="KW-1185">Reference proteome</keyword>